<name>B8CFJ3_THAPS</name>
<sequence length="782" mass="86426">MPFPSLLILPTCGPCACGGLSSTTTSTAAATRFLLHPNPASAYAARAGASSLLAAALARDLWGRIPEWIREDDLWKSLFFTSSLVESEHENTHTSMGRDDQHRDEMASLAAVIQKLQGLIVTGFEKLGSEQRMLRRRRRVAALSKTNLQSTADGNRKTTMNEGGELLDEYASNSKSSTSLCTHFCQLCNSYQCNQHSSSTNSLIDTTPISPLEWHAAFLAYVQLCNQIKERYPCWRDEAYEQSLPYNGGSNTLNDDVDEHDETTVPIQTELQNNALPSHPPHYNKIDYEDSDIVEASQDVDLCPRIPFQTTKSLLDTDQSVSTEATIHESTPHSILITSSQIIELKMMLDFAVWAYEPDEEKLRSLLSSNDHSGDVDLNTSQGNKCVEKKYKDGENKHAGYHLLVHRTTSYVEPSESFKGTTNESDTKSKSKHPTANKKEQKRKPPGRVGYFVAVSHSQRSLLIGIKGTSTLEELLTDCCGRAIRVDLKHDPHYSPLISAAGEMIERSMNTMKCDESNNRESTMMVERVCISHDAEDIEMEFAPDSVKESENRTLLKTKSNKHTSSTNGTPSSAPSPAENVILLPSQTSGVPIVEKSTNNQQTQQSSSFDEPLESHGIEMQAERSNKLRGVHEGIWHCAQQLFREIAPLVEEYAVSKGCDVICTGHSLGAGTATLLSVLIRGTYPSLVVPRSLAEQSQITDNERAAENIQRVRAYSFASPPVLDQASALQCGHYVVSIVNNSDIIPRSSLTNLDVLLTELEAVRSRLRDLGMNPVVGVIRRN</sequence>
<evidence type="ECO:0000256" key="11">
    <source>
        <dbReference type="ARBA" id="ARBA00023098"/>
    </source>
</evidence>
<dbReference type="PaxDb" id="35128-Thaps25726"/>
<keyword evidence="6" id="KW-0479">Metal-binding</keyword>
<keyword evidence="8" id="KW-0106">Calcium</keyword>
<dbReference type="RefSeq" id="XP_002294857.1">
    <property type="nucleotide sequence ID" value="XM_002294821.1"/>
</dbReference>
<comment type="catalytic activity">
    <reaction evidence="13">
        <text>a 1,2-diacyl-sn-glycerol + H2O = a 2-acylglycerol + a fatty acid + H(+)</text>
        <dbReference type="Rhea" id="RHEA:33275"/>
        <dbReference type="ChEBI" id="CHEBI:15377"/>
        <dbReference type="ChEBI" id="CHEBI:15378"/>
        <dbReference type="ChEBI" id="CHEBI:17389"/>
        <dbReference type="ChEBI" id="CHEBI:17815"/>
        <dbReference type="ChEBI" id="CHEBI:28868"/>
        <dbReference type="EC" id="3.1.1.116"/>
    </reaction>
    <physiologicalReaction direction="left-to-right" evidence="13">
        <dbReference type="Rhea" id="RHEA:33276"/>
    </physiologicalReaction>
</comment>
<evidence type="ECO:0000256" key="9">
    <source>
        <dbReference type="ARBA" id="ARBA00022963"/>
    </source>
</evidence>
<feature type="compositionally biased region" description="Polar residues" evidence="15">
    <location>
        <begin position="555"/>
        <end position="575"/>
    </location>
</feature>
<dbReference type="EC" id="3.1.1.116" evidence="14"/>
<evidence type="ECO:0000256" key="10">
    <source>
        <dbReference type="ARBA" id="ARBA00022989"/>
    </source>
</evidence>
<protein>
    <recommendedName>
        <fullName evidence="14">sn-1-specific diacylglycerol lipase</fullName>
        <ecNumber evidence="14">3.1.1.116</ecNumber>
    </recommendedName>
</protein>
<feature type="region of interest" description="Disordered" evidence="15">
    <location>
        <begin position="544"/>
        <end position="580"/>
    </location>
</feature>
<keyword evidence="9" id="KW-0442">Lipid degradation</keyword>
<dbReference type="GeneID" id="7443873"/>
<keyword evidence="11" id="KW-0443">Lipid metabolism</keyword>
<keyword evidence="3" id="KW-1003">Cell membrane</keyword>
<evidence type="ECO:0000313" key="18">
    <source>
        <dbReference type="Proteomes" id="UP000001449"/>
    </source>
</evidence>
<dbReference type="SUPFAM" id="SSF53474">
    <property type="entry name" value="alpha/beta-Hydrolases"/>
    <property type="match status" value="1"/>
</dbReference>
<dbReference type="GO" id="GO:0046872">
    <property type="term" value="F:metal ion binding"/>
    <property type="evidence" value="ECO:0007669"/>
    <property type="project" value="UniProtKB-KW"/>
</dbReference>
<dbReference type="AlphaFoldDB" id="B8CFJ3"/>
<keyword evidence="5" id="KW-0812">Transmembrane</keyword>
<dbReference type="eggNOG" id="ENOG502T9VE">
    <property type="taxonomic scope" value="Eukaryota"/>
</dbReference>
<dbReference type="GO" id="GO:0016042">
    <property type="term" value="P:lipid catabolic process"/>
    <property type="evidence" value="ECO:0000318"/>
    <property type="project" value="GO_Central"/>
</dbReference>
<dbReference type="Pfam" id="PF01764">
    <property type="entry name" value="Lipase_3"/>
    <property type="match status" value="1"/>
</dbReference>
<dbReference type="EMBL" id="CM000653">
    <property type="protein sequence ID" value="EED87637.1"/>
    <property type="molecule type" value="Genomic_DNA"/>
</dbReference>
<reference evidence="17 18" key="1">
    <citation type="journal article" date="2004" name="Science">
        <title>The genome of the diatom Thalassiosira pseudonana: ecology, evolution, and metabolism.</title>
        <authorList>
            <person name="Armbrust E.V."/>
            <person name="Berges J.A."/>
            <person name="Bowler C."/>
            <person name="Green B.R."/>
            <person name="Martinez D."/>
            <person name="Putnam N.H."/>
            <person name="Zhou S."/>
            <person name="Allen A.E."/>
            <person name="Apt K.E."/>
            <person name="Bechner M."/>
            <person name="Brzezinski M.A."/>
            <person name="Chaal B.K."/>
            <person name="Chiovitti A."/>
            <person name="Davis A.K."/>
            <person name="Demarest M.S."/>
            <person name="Detter J.C."/>
            <person name="Glavina T."/>
            <person name="Goodstein D."/>
            <person name="Hadi M.Z."/>
            <person name="Hellsten U."/>
            <person name="Hildebrand M."/>
            <person name="Jenkins B.D."/>
            <person name="Jurka J."/>
            <person name="Kapitonov V.V."/>
            <person name="Kroger N."/>
            <person name="Lau W.W."/>
            <person name="Lane T.W."/>
            <person name="Larimer F.W."/>
            <person name="Lippmeier J.C."/>
            <person name="Lucas S."/>
            <person name="Medina M."/>
            <person name="Montsant A."/>
            <person name="Obornik M."/>
            <person name="Parker M.S."/>
            <person name="Palenik B."/>
            <person name="Pazour G.J."/>
            <person name="Richardson P.M."/>
            <person name="Rynearson T.A."/>
            <person name="Saito M.A."/>
            <person name="Schwartz D.C."/>
            <person name="Thamatrakoln K."/>
            <person name="Valentin K."/>
            <person name="Vardi A."/>
            <person name="Wilkerson F.P."/>
            <person name="Rokhsar D.S."/>
        </authorList>
    </citation>
    <scope>NUCLEOTIDE SEQUENCE [LARGE SCALE GENOMIC DNA]</scope>
    <source>
        <strain evidence="17 18">CCMP1335</strain>
    </source>
</reference>
<evidence type="ECO:0000256" key="5">
    <source>
        <dbReference type="ARBA" id="ARBA00022692"/>
    </source>
</evidence>
<dbReference type="KEGG" id="tps:THAPSDRAFT_25726"/>
<organism evidence="17 18">
    <name type="scientific">Thalassiosira pseudonana</name>
    <name type="common">Marine diatom</name>
    <name type="synonym">Cyclotella nana</name>
    <dbReference type="NCBI Taxonomy" id="35128"/>
    <lineage>
        <taxon>Eukaryota</taxon>
        <taxon>Sar</taxon>
        <taxon>Stramenopiles</taxon>
        <taxon>Ochrophyta</taxon>
        <taxon>Bacillariophyta</taxon>
        <taxon>Coscinodiscophyceae</taxon>
        <taxon>Thalassiosirophycidae</taxon>
        <taxon>Thalassiosirales</taxon>
        <taxon>Thalassiosiraceae</taxon>
        <taxon>Thalassiosira</taxon>
    </lineage>
</organism>
<evidence type="ECO:0000256" key="8">
    <source>
        <dbReference type="ARBA" id="ARBA00022837"/>
    </source>
</evidence>
<accession>B8CFJ3</accession>
<proteinExistence type="predicted"/>
<dbReference type="InterPro" id="IPR002921">
    <property type="entry name" value="Fungal_lipase-type"/>
</dbReference>
<evidence type="ECO:0000256" key="14">
    <source>
        <dbReference type="ARBA" id="ARBA00026104"/>
    </source>
</evidence>
<keyword evidence="7" id="KW-0378">Hydrolase</keyword>
<feature type="domain" description="Fungal lipase-type" evidence="16">
    <location>
        <begin position="628"/>
        <end position="750"/>
    </location>
</feature>
<dbReference type="PANTHER" id="PTHR45792:SF8">
    <property type="entry name" value="DIACYLGLYCEROL LIPASE-ALPHA"/>
    <property type="match status" value="1"/>
</dbReference>
<dbReference type="GO" id="GO:0005886">
    <property type="term" value="C:plasma membrane"/>
    <property type="evidence" value="ECO:0007669"/>
    <property type="project" value="UniProtKB-SubCell"/>
</dbReference>
<evidence type="ECO:0000256" key="15">
    <source>
        <dbReference type="SAM" id="MobiDB-lite"/>
    </source>
</evidence>
<gene>
    <name evidence="17" type="ORF">THAPSDRAFT_25726</name>
</gene>
<dbReference type="GO" id="GO:0016298">
    <property type="term" value="F:lipase activity"/>
    <property type="evidence" value="ECO:0000318"/>
    <property type="project" value="GO_Central"/>
</dbReference>
<evidence type="ECO:0000256" key="6">
    <source>
        <dbReference type="ARBA" id="ARBA00022723"/>
    </source>
</evidence>
<feature type="region of interest" description="Disordered" evidence="15">
    <location>
        <begin position="412"/>
        <end position="448"/>
    </location>
</feature>
<evidence type="ECO:0000256" key="2">
    <source>
        <dbReference type="ARBA" id="ARBA00004651"/>
    </source>
</evidence>
<feature type="compositionally biased region" description="Basic residues" evidence="15">
    <location>
        <begin position="430"/>
        <end position="446"/>
    </location>
</feature>
<evidence type="ECO:0000256" key="12">
    <source>
        <dbReference type="ARBA" id="ARBA00023136"/>
    </source>
</evidence>
<reference evidence="17 18" key="2">
    <citation type="journal article" date="2008" name="Nature">
        <title>The Phaeodactylum genome reveals the evolutionary history of diatom genomes.</title>
        <authorList>
            <person name="Bowler C."/>
            <person name="Allen A.E."/>
            <person name="Badger J.H."/>
            <person name="Grimwood J."/>
            <person name="Jabbari K."/>
            <person name="Kuo A."/>
            <person name="Maheswari U."/>
            <person name="Martens C."/>
            <person name="Maumus F."/>
            <person name="Otillar R.P."/>
            <person name="Rayko E."/>
            <person name="Salamov A."/>
            <person name="Vandepoele K."/>
            <person name="Beszteri B."/>
            <person name="Gruber A."/>
            <person name="Heijde M."/>
            <person name="Katinka M."/>
            <person name="Mock T."/>
            <person name="Valentin K."/>
            <person name="Verret F."/>
            <person name="Berges J.A."/>
            <person name="Brownlee C."/>
            <person name="Cadoret J.P."/>
            <person name="Chiovitti A."/>
            <person name="Choi C.J."/>
            <person name="Coesel S."/>
            <person name="De Martino A."/>
            <person name="Detter J.C."/>
            <person name="Durkin C."/>
            <person name="Falciatore A."/>
            <person name="Fournet J."/>
            <person name="Haruta M."/>
            <person name="Huysman M.J."/>
            <person name="Jenkins B.D."/>
            <person name="Jiroutova K."/>
            <person name="Jorgensen R.E."/>
            <person name="Joubert Y."/>
            <person name="Kaplan A."/>
            <person name="Kroger N."/>
            <person name="Kroth P.G."/>
            <person name="La Roche J."/>
            <person name="Lindquist E."/>
            <person name="Lommer M."/>
            <person name="Martin-Jezequel V."/>
            <person name="Lopez P.J."/>
            <person name="Lucas S."/>
            <person name="Mangogna M."/>
            <person name="McGinnis K."/>
            <person name="Medlin L.K."/>
            <person name="Montsant A."/>
            <person name="Oudot-Le Secq M.P."/>
            <person name="Napoli C."/>
            <person name="Obornik M."/>
            <person name="Parker M.S."/>
            <person name="Petit J.L."/>
            <person name="Porcel B.M."/>
            <person name="Poulsen N."/>
            <person name="Robison M."/>
            <person name="Rychlewski L."/>
            <person name="Rynearson T.A."/>
            <person name="Schmutz J."/>
            <person name="Shapiro H."/>
            <person name="Siaut M."/>
            <person name="Stanley M."/>
            <person name="Sussman M.R."/>
            <person name="Taylor A.R."/>
            <person name="Vardi A."/>
            <person name="von Dassow P."/>
            <person name="Vyverman W."/>
            <person name="Willis A."/>
            <person name="Wyrwicz L.S."/>
            <person name="Rokhsar D.S."/>
            <person name="Weissenbach J."/>
            <person name="Armbrust E.V."/>
            <person name="Green B.R."/>
            <person name="Van de Peer Y."/>
            <person name="Grigoriev I.V."/>
        </authorList>
    </citation>
    <scope>NUCLEOTIDE SEQUENCE [LARGE SCALE GENOMIC DNA]</scope>
    <source>
        <strain evidence="17 18">CCMP1335</strain>
    </source>
</reference>
<keyword evidence="4" id="KW-0597">Phosphoprotein</keyword>
<dbReference type="InterPro" id="IPR029058">
    <property type="entry name" value="AB_hydrolase_fold"/>
</dbReference>
<evidence type="ECO:0000256" key="3">
    <source>
        <dbReference type="ARBA" id="ARBA00022475"/>
    </source>
</evidence>
<keyword evidence="18" id="KW-1185">Reference proteome</keyword>
<evidence type="ECO:0000256" key="4">
    <source>
        <dbReference type="ARBA" id="ARBA00022553"/>
    </source>
</evidence>
<keyword evidence="10" id="KW-1133">Transmembrane helix</keyword>
<keyword evidence="12" id="KW-0472">Membrane</keyword>
<comment type="subcellular location">
    <subcellularLocation>
        <location evidence="2">Cell membrane</location>
        <topology evidence="2">Multi-pass membrane protein</topology>
    </subcellularLocation>
</comment>
<dbReference type="HOGENOM" id="CLU_358475_0_0_1"/>
<feature type="compositionally biased region" description="Polar residues" evidence="15">
    <location>
        <begin position="412"/>
        <end position="424"/>
    </location>
</feature>
<dbReference type="Proteomes" id="UP000001449">
    <property type="component" value="Chromosome 22"/>
</dbReference>
<evidence type="ECO:0000256" key="7">
    <source>
        <dbReference type="ARBA" id="ARBA00022801"/>
    </source>
</evidence>
<comment type="cofactor">
    <cofactor evidence="1">
        <name>Ca(2+)</name>
        <dbReference type="ChEBI" id="CHEBI:29108"/>
    </cofactor>
</comment>
<dbReference type="InterPro" id="IPR052214">
    <property type="entry name" value="DAG_Lipase-Related"/>
</dbReference>
<dbReference type="InParanoid" id="B8CFJ3"/>
<dbReference type="CDD" id="cd00519">
    <property type="entry name" value="Lipase_3"/>
    <property type="match status" value="1"/>
</dbReference>
<dbReference type="Gene3D" id="3.40.50.1820">
    <property type="entry name" value="alpha/beta hydrolase"/>
    <property type="match status" value="1"/>
</dbReference>
<evidence type="ECO:0000313" key="17">
    <source>
        <dbReference type="EMBL" id="EED87637.1"/>
    </source>
</evidence>
<evidence type="ECO:0000259" key="16">
    <source>
        <dbReference type="Pfam" id="PF01764"/>
    </source>
</evidence>
<dbReference type="PANTHER" id="PTHR45792">
    <property type="entry name" value="DIACYLGLYCEROL LIPASE HOMOLOG-RELATED"/>
    <property type="match status" value="1"/>
</dbReference>
<evidence type="ECO:0000256" key="13">
    <source>
        <dbReference type="ARBA" id="ARBA00024531"/>
    </source>
</evidence>
<evidence type="ECO:0000256" key="1">
    <source>
        <dbReference type="ARBA" id="ARBA00001913"/>
    </source>
</evidence>